<dbReference type="GO" id="GO:0006457">
    <property type="term" value="P:protein folding"/>
    <property type="evidence" value="ECO:0007669"/>
    <property type="project" value="TreeGrafter"/>
</dbReference>
<feature type="region of interest" description="Disordered" evidence="3">
    <location>
        <begin position="61"/>
        <end position="80"/>
    </location>
</feature>
<dbReference type="OrthoDB" id="496827at2759"/>
<dbReference type="AlphaFoldDB" id="A0A8J2WYE3"/>
<dbReference type="PROSITE" id="PS51203">
    <property type="entry name" value="CS"/>
    <property type="match status" value="1"/>
</dbReference>
<dbReference type="InterPro" id="IPR037898">
    <property type="entry name" value="NudC_fam"/>
</dbReference>
<feature type="region of interest" description="Disordered" evidence="3">
    <location>
        <begin position="25"/>
        <end position="56"/>
    </location>
</feature>
<comment type="subcellular location">
    <subcellularLocation>
        <location evidence="1">Cytoplasm</location>
    </subcellularLocation>
</comment>
<feature type="domain" description="CS" evidence="4">
    <location>
        <begin position="301"/>
        <end position="391"/>
    </location>
</feature>
<dbReference type="Proteomes" id="UP000789595">
    <property type="component" value="Unassembled WGS sequence"/>
</dbReference>
<dbReference type="InterPro" id="IPR007052">
    <property type="entry name" value="CS_dom"/>
</dbReference>
<comment type="caution">
    <text evidence="5">The sequence shown here is derived from an EMBL/GenBank/DDBJ whole genome shotgun (WGS) entry which is preliminary data.</text>
</comment>
<dbReference type="Pfam" id="PF04969">
    <property type="entry name" value="CS"/>
    <property type="match status" value="1"/>
</dbReference>
<dbReference type="GO" id="GO:0005737">
    <property type="term" value="C:cytoplasm"/>
    <property type="evidence" value="ECO:0007669"/>
    <property type="project" value="UniProtKB-SubCell"/>
</dbReference>
<dbReference type="PANTHER" id="PTHR12356">
    <property type="entry name" value="NUCLEAR MOVEMENT PROTEIN NUDC"/>
    <property type="match status" value="1"/>
</dbReference>
<sequence>MHVPTPPPNAEAMTPAERLAYLRSRGVEVDVVRDMTRKKPTPPPETSEKEPTVEGLNVETVASAAVPPPAPTLDDDEEDALTPDQRLAYLRERGVEVETSEDRSTKKEVVPLRGAGEFVYLKLPHTPTENVSRLHGPISKGDTLLTLLKPVFADRTVMDRRAVERETTDRLSKMLSQQSVEAPSFDTLQSLASEEGHVEAYPLARDSSSGRHVSLYIDGIGALRERPRNARAEKLCAACGLHGLSIKGDAYVGRTQAGPSGLRNVDFYESELDPASDWCVASLRSHHAQSQAMRPVDVKSGSGENYKWSQTDDEVEIVVTCPESEKPLKARVKVSYGRGDALTVTCDGVQLIHWSPLFAPIDPSGCSWTIDGSTIVVTLEKREEREWHTLWLVRSE</sequence>
<evidence type="ECO:0000256" key="1">
    <source>
        <dbReference type="ARBA" id="ARBA00004496"/>
    </source>
</evidence>
<dbReference type="PANTHER" id="PTHR12356:SF3">
    <property type="entry name" value="NUCLEAR MIGRATION PROTEIN NUDC"/>
    <property type="match status" value="1"/>
</dbReference>
<evidence type="ECO:0000313" key="6">
    <source>
        <dbReference type="Proteomes" id="UP000789595"/>
    </source>
</evidence>
<name>A0A8J2WYE3_9STRA</name>
<reference evidence="5" key="1">
    <citation type="submission" date="2021-11" db="EMBL/GenBank/DDBJ databases">
        <authorList>
            <consortium name="Genoscope - CEA"/>
            <person name="William W."/>
        </authorList>
    </citation>
    <scope>NUCLEOTIDE SEQUENCE</scope>
</reference>
<dbReference type="SUPFAM" id="SSF49764">
    <property type="entry name" value="HSP20-like chaperones"/>
    <property type="match status" value="1"/>
</dbReference>
<dbReference type="GO" id="GO:0051082">
    <property type="term" value="F:unfolded protein binding"/>
    <property type="evidence" value="ECO:0007669"/>
    <property type="project" value="TreeGrafter"/>
</dbReference>
<evidence type="ECO:0000256" key="3">
    <source>
        <dbReference type="SAM" id="MobiDB-lite"/>
    </source>
</evidence>
<protein>
    <recommendedName>
        <fullName evidence="4">CS domain-containing protein</fullName>
    </recommendedName>
</protein>
<dbReference type="EMBL" id="CAKKNE010000004">
    <property type="protein sequence ID" value="CAH0373417.1"/>
    <property type="molecule type" value="Genomic_DNA"/>
</dbReference>
<keyword evidence="2" id="KW-0963">Cytoplasm</keyword>
<keyword evidence="6" id="KW-1185">Reference proteome</keyword>
<dbReference type="Gene3D" id="2.60.40.790">
    <property type="match status" value="1"/>
</dbReference>
<evidence type="ECO:0000256" key="2">
    <source>
        <dbReference type="ARBA" id="ARBA00022490"/>
    </source>
</evidence>
<accession>A0A8J2WYE3</accession>
<evidence type="ECO:0000259" key="4">
    <source>
        <dbReference type="PROSITE" id="PS51203"/>
    </source>
</evidence>
<gene>
    <name evidence="5" type="ORF">PECAL_4P06110</name>
</gene>
<feature type="compositionally biased region" description="Basic and acidic residues" evidence="3">
    <location>
        <begin position="25"/>
        <end position="37"/>
    </location>
</feature>
<organism evidence="5 6">
    <name type="scientific">Pelagomonas calceolata</name>
    <dbReference type="NCBI Taxonomy" id="35677"/>
    <lineage>
        <taxon>Eukaryota</taxon>
        <taxon>Sar</taxon>
        <taxon>Stramenopiles</taxon>
        <taxon>Ochrophyta</taxon>
        <taxon>Pelagophyceae</taxon>
        <taxon>Pelagomonadales</taxon>
        <taxon>Pelagomonadaceae</taxon>
        <taxon>Pelagomonas</taxon>
    </lineage>
</organism>
<dbReference type="InterPro" id="IPR008978">
    <property type="entry name" value="HSP20-like_chaperone"/>
</dbReference>
<evidence type="ECO:0000313" key="5">
    <source>
        <dbReference type="EMBL" id="CAH0373417.1"/>
    </source>
</evidence>
<proteinExistence type="predicted"/>
<dbReference type="CDD" id="cd06467">
    <property type="entry name" value="p23_NUDC_like"/>
    <property type="match status" value="1"/>
</dbReference>